<protein>
    <submittedName>
        <fullName evidence="1">Uncharacterized protein</fullName>
    </submittedName>
</protein>
<evidence type="ECO:0000313" key="1">
    <source>
        <dbReference type="EMBL" id="PWA49632.1"/>
    </source>
</evidence>
<dbReference type="Proteomes" id="UP000245207">
    <property type="component" value="Unassembled WGS sequence"/>
</dbReference>
<name>A0A2U1LKW9_ARTAN</name>
<dbReference type="EMBL" id="PKPP01008840">
    <property type="protein sequence ID" value="PWA49632.1"/>
    <property type="molecule type" value="Genomic_DNA"/>
</dbReference>
<comment type="caution">
    <text evidence="1">The sequence shown here is derived from an EMBL/GenBank/DDBJ whole genome shotgun (WGS) entry which is preliminary data.</text>
</comment>
<sequence length="83" mass="9557">MSFRVDVIEHTRVTTQEATQGLRVRVEGVEENPTTSRRHGKDLESKDFRLRGDVGCLAEYKPRVYRHLTNMDTAQKLAGRDIN</sequence>
<organism evidence="1 2">
    <name type="scientific">Artemisia annua</name>
    <name type="common">Sweet wormwood</name>
    <dbReference type="NCBI Taxonomy" id="35608"/>
    <lineage>
        <taxon>Eukaryota</taxon>
        <taxon>Viridiplantae</taxon>
        <taxon>Streptophyta</taxon>
        <taxon>Embryophyta</taxon>
        <taxon>Tracheophyta</taxon>
        <taxon>Spermatophyta</taxon>
        <taxon>Magnoliopsida</taxon>
        <taxon>eudicotyledons</taxon>
        <taxon>Gunneridae</taxon>
        <taxon>Pentapetalae</taxon>
        <taxon>asterids</taxon>
        <taxon>campanulids</taxon>
        <taxon>Asterales</taxon>
        <taxon>Asteraceae</taxon>
        <taxon>Asteroideae</taxon>
        <taxon>Anthemideae</taxon>
        <taxon>Artemisiinae</taxon>
        <taxon>Artemisia</taxon>
    </lineage>
</organism>
<accession>A0A2U1LKW9</accession>
<proteinExistence type="predicted"/>
<keyword evidence="2" id="KW-1185">Reference proteome</keyword>
<gene>
    <name evidence="1" type="ORF">CTI12_AA483080</name>
</gene>
<reference evidence="1 2" key="1">
    <citation type="journal article" date="2018" name="Mol. Plant">
        <title>The genome of Artemisia annua provides insight into the evolution of Asteraceae family and artemisinin biosynthesis.</title>
        <authorList>
            <person name="Shen Q."/>
            <person name="Zhang L."/>
            <person name="Liao Z."/>
            <person name="Wang S."/>
            <person name="Yan T."/>
            <person name="Shi P."/>
            <person name="Liu M."/>
            <person name="Fu X."/>
            <person name="Pan Q."/>
            <person name="Wang Y."/>
            <person name="Lv Z."/>
            <person name="Lu X."/>
            <person name="Zhang F."/>
            <person name="Jiang W."/>
            <person name="Ma Y."/>
            <person name="Chen M."/>
            <person name="Hao X."/>
            <person name="Li L."/>
            <person name="Tang Y."/>
            <person name="Lv G."/>
            <person name="Zhou Y."/>
            <person name="Sun X."/>
            <person name="Brodelius P.E."/>
            <person name="Rose J.K.C."/>
            <person name="Tang K."/>
        </authorList>
    </citation>
    <scope>NUCLEOTIDE SEQUENCE [LARGE SCALE GENOMIC DNA]</scope>
    <source>
        <strain evidence="2">cv. Huhao1</strain>
        <tissue evidence="1">Leaf</tissue>
    </source>
</reference>
<evidence type="ECO:0000313" key="2">
    <source>
        <dbReference type="Proteomes" id="UP000245207"/>
    </source>
</evidence>
<dbReference type="AlphaFoldDB" id="A0A2U1LKW9"/>